<evidence type="ECO:0000256" key="1">
    <source>
        <dbReference type="SAM" id="Phobius"/>
    </source>
</evidence>
<keyword evidence="1" id="KW-0812">Transmembrane</keyword>
<dbReference type="Pfam" id="PF22486">
    <property type="entry name" value="MATH_2"/>
    <property type="match status" value="1"/>
</dbReference>
<keyword evidence="1" id="KW-1133">Transmembrane helix</keyword>
<keyword evidence="1" id="KW-0472">Membrane</keyword>
<dbReference type="Proteomes" id="UP000499080">
    <property type="component" value="Unassembled WGS sequence"/>
</dbReference>
<protein>
    <recommendedName>
        <fullName evidence="2">MATH domain-containing protein</fullName>
    </recommendedName>
</protein>
<evidence type="ECO:0000259" key="2">
    <source>
        <dbReference type="PROSITE" id="PS50144"/>
    </source>
</evidence>
<keyword evidence="4" id="KW-1185">Reference proteome</keyword>
<dbReference type="InterPro" id="IPR008974">
    <property type="entry name" value="TRAF-like"/>
</dbReference>
<proteinExistence type="predicted"/>
<feature type="domain" description="MATH" evidence="2">
    <location>
        <begin position="60"/>
        <end position="182"/>
    </location>
</feature>
<feature type="transmembrane region" description="Helical" evidence="1">
    <location>
        <begin position="411"/>
        <end position="429"/>
    </location>
</feature>
<evidence type="ECO:0000313" key="3">
    <source>
        <dbReference type="EMBL" id="GBM43988.1"/>
    </source>
</evidence>
<dbReference type="OrthoDB" id="687163at2759"/>
<dbReference type="SUPFAM" id="SSF49599">
    <property type="entry name" value="TRAF domain-like"/>
    <property type="match status" value="1"/>
</dbReference>
<reference evidence="3 4" key="1">
    <citation type="journal article" date="2019" name="Sci. Rep.">
        <title>Orb-weaving spider Araneus ventricosus genome elucidates the spidroin gene catalogue.</title>
        <authorList>
            <person name="Kono N."/>
            <person name="Nakamura H."/>
            <person name="Ohtoshi R."/>
            <person name="Moran D.A.P."/>
            <person name="Shinohara A."/>
            <person name="Yoshida Y."/>
            <person name="Fujiwara M."/>
            <person name="Mori M."/>
            <person name="Tomita M."/>
            <person name="Arakawa K."/>
        </authorList>
    </citation>
    <scope>NUCLEOTIDE SEQUENCE [LARGE SCALE GENOMIC DNA]</scope>
</reference>
<accession>A0A4Y2FUD2</accession>
<organism evidence="3 4">
    <name type="scientific">Araneus ventricosus</name>
    <name type="common">Orbweaver spider</name>
    <name type="synonym">Epeira ventricosa</name>
    <dbReference type="NCBI Taxonomy" id="182803"/>
    <lineage>
        <taxon>Eukaryota</taxon>
        <taxon>Metazoa</taxon>
        <taxon>Ecdysozoa</taxon>
        <taxon>Arthropoda</taxon>
        <taxon>Chelicerata</taxon>
        <taxon>Arachnida</taxon>
        <taxon>Araneae</taxon>
        <taxon>Araneomorphae</taxon>
        <taxon>Entelegynae</taxon>
        <taxon>Araneoidea</taxon>
        <taxon>Araneidae</taxon>
        <taxon>Araneus</taxon>
    </lineage>
</organism>
<dbReference type="Gene3D" id="2.60.210.10">
    <property type="entry name" value="Apoptosis, Tumor Necrosis Factor Receptor Associated Protein 2, Chain A"/>
    <property type="match status" value="1"/>
</dbReference>
<comment type="caution">
    <text evidence="3">The sequence shown here is derived from an EMBL/GenBank/DDBJ whole genome shotgun (WGS) entry which is preliminary data.</text>
</comment>
<dbReference type="InterPro" id="IPR002083">
    <property type="entry name" value="MATH/TRAF_dom"/>
</dbReference>
<gene>
    <name evidence="3" type="ORF">AVEN_187589_1</name>
</gene>
<dbReference type="AlphaFoldDB" id="A0A4Y2FUD2"/>
<evidence type="ECO:0000313" key="4">
    <source>
        <dbReference type="Proteomes" id="UP000499080"/>
    </source>
</evidence>
<dbReference type="PROSITE" id="PS50144">
    <property type="entry name" value="MATH"/>
    <property type="match status" value="1"/>
</dbReference>
<sequence length="433" mass="50718">MSSSPSHSLKVGSEVGLFKRLITRSTLSMYRRDSISSCQGNLKDSWDSDFRVEKSSESESFGIVWRIKNFTMCKLEKGKYFESPIFFAECLQNTKWSLRLYPRGEMDCDDIVCYLSRGNSSPDSIRVRYKLSVGISNQCVHQVQTFQKYSLSAVPAYARRDEVFDEVRKYPLVDILLVDCRIWNCQNEKRKESVSDTESVISSLHSHDYSGHHLSPEVLLSTMDGMEFCSREIRPYLENCCAYTIIPVERWYFPWSIKRFSERVPNQKETITVISVSESAPKILMTFFVNEQDNLEINICELTREYESSFTVNCKIHLLRIHEHSLVFNQHLHFNSKEIWKILLHVSQNDIIQRKERFLVDDELIFQCELAISYENEVSKIESCRYELDNSKRNRNVTSIISIILRLVWRYVKIFSVIFVVSFLITFALDTLT</sequence>
<name>A0A4Y2FUD2_ARAVE</name>
<dbReference type="EMBL" id="BGPR01001051">
    <property type="protein sequence ID" value="GBM43988.1"/>
    <property type="molecule type" value="Genomic_DNA"/>
</dbReference>